<name>A0A9Q3PXY7_9BASI</name>
<proteinExistence type="predicted"/>
<gene>
    <name evidence="2" type="ORF">O181_117461</name>
</gene>
<sequence>MDQALHPHQFHKDLFQWRMDKKRFNISSHWEELGADFNNIFFKEIPIKDLMVITKVFNPNGKFKLLVEREARVGENQSIIQALEEILNQKEHTMIPSGSKGVNQPDFPVALTHPRTSRSVAKSHHSS</sequence>
<dbReference type="AlphaFoldDB" id="A0A9Q3PXY7"/>
<dbReference type="Proteomes" id="UP000765509">
    <property type="component" value="Unassembled WGS sequence"/>
</dbReference>
<keyword evidence="3" id="KW-1185">Reference proteome</keyword>
<protein>
    <submittedName>
        <fullName evidence="2">Uncharacterized protein</fullName>
    </submittedName>
</protein>
<accession>A0A9Q3PXY7</accession>
<reference evidence="2" key="1">
    <citation type="submission" date="2021-03" db="EMBL/GenBank/DDBJ databases">
        <title>Draft genome sequence of rust myrtle Austropuccinia psidii MF-1, a brazilian biotype.</title>
        <authorList>
            <person name="Quecine M.C."/>
            <person name="Pachon D.M.R."/>
            <person name="Bonatelli M.L."/>
            <person name="Correr F.H."/>
            <person name="Franceschini L.M."/>
            <person name="Leite T.F."/>
            <person name="Margarido G.R.A."/>
            <person name="Almeida C.A."/>
            <person name="Ferrarezi J.A."/>
            <person name="Labate C.A."/>
        </authorList>
    </citation>
    <scope>NUCLEOTIDE SEQUENCE</scope>
    <source>
        <strain evidence="2">MF-1</strain>
    </source>
</reference>
<dbReference type="EMBL" id="AVOT02101293">
    <property type="protein sequence ID" value="MBW0577746.1"/>
    <property type="molecule type" value="Genomic_DNA"/>
</dbReference>
<evidence type="ECO:0000313" key="3">
    <source>
        <dbReference type="Proteomes" id="UP000765509"/>
    </source>
</evidence>
<organism evidence="2 3">
    <name type="scientific">Austropuccinia psidii MF-1</name>
    <dbReference type="NCBI Taxonomy" id="1389203"/>
    <lineage>
        <taxon>Eukaryota</taxon>
        <taxon>Fungi</taxon>
        <taxon>Dikarya</taxon>
        <taxon>Basidiomycota</taxon>
        <taxon>Pucciniomycotina</taxon>
        <taxon>Pucciniomycetes</taxon>
        <taxon>Pucciniales</taxon>
        <taxon>Sphaerophragmiaceae</taxon>
        <taxon>Austropuccinia</taxon>
    </lineage>
</organism>
<comment type="caution">
    <text evidence="2">The sequence shown here is derived from an EMBL/GenBank/DDBJ whole genome shotgun (WGS) entry which is preliminary data.</text>
</comment>
<feature type="region of interest" description="Disordered" evidence="1">
    <location>
        <begin position="95"/>
        <end position="127"/>
    </location>
</feature>
<evidence type="ECO:0000313" key="2">
    <source>
        <dbReference type="EMBL" id="MBW0577746.1"/>
    </source>
</evidence>
<evidence type="ECO:0000256" key="1">
    <source>
        <dbReference type="SAM" id="MobiDB-lite"/>
    </source>
</evidence>